<gene>
    <name evidence="1" type="ORF">SAMN05443668_103272</name>
</gene>
<protein>
    <submittedName>
        <fullName evidence="1">Uncharacterized protein</fullName>
    </submittedName>
</protein>
<reference evidence="1 2" key="1">
    <citation type="submission" date="2016-11" db="EMBL/GenBank/DDBJ databases">
        <authorList>
            <person name="Jaros S."/>
            <person name="Januszkiewicz K."/>
            <person name="Wedrychowicz H."/>
        </authorList>
    </citation>
    <scope>NUCLEOTIDE SEQUENCE [LARGE SCALE GENOMIC DNA]</scope>
    <source>
        <strain evidence="1 2">DSM 46144</strain>
    </source>
</reference>
<evidence type="ECO:0000313" key="2">
    <source>
        <dbReference type="Proteomes" id="UP000184440"/>
    </source>
</evidence>
<dbReference type="Proteomes" id="UP000184440">
    <property type="component" value="Unassembled WGS sequence"/>
</dbReference>
<dbReference type="EMBL" id="FRCS01000003">
    <property type="protein sequence ID" value="SHN15375.1"/>
    <property type="molecule type" value="Genomic_DNA"/>
</dbReference>
<dbReference type="RefSeq" id="WP_073255990.1">
    <property type="nucleotide sequence ID" value="NZ_FRCS01000003.1"/>
</dbReference>
<sequence length="469" mass="51560">MLTLPAPPLHTTWKGSDPAAAVAMRAAELPGIVALPVRDLDPGIRPPLWALDEAWGQTDVEAVRERTRARLRRLDLSRIGAGETVNLLANPHGFALCGPAYVVLLEETQKYVTDRTGARVRVRIAESMGHIENPDWVKIYDLDARLGPVKEVPQIDRGIEVETRIGKFWLSRPLFAADHFIHTHVTEMREGYLHRMLDRLHKPFGMGYTRIETRSAYHFGYGPRTGQIVSRAVFESDFVQSKYVGTIVLDTSPEGVVDVDADNDLDVLNRRVSANILRTYGPLMRLLGEIDEMVVLFDGPGCFVYAYAAGMPFDNLLYAAVDFLDLDNLALLSAFTSKLPTNPGLFLSVNPGIKGIVVNYMPGGVPFTSTVRNILTVLVDGPAAGWLINDPSNAELADVVEVAPALPEALARVQAEAGTDQVIVYDSLPGAFHVSESLAGFLRDRAPAVVADVESRLLPKWLEQRDLHA</sequence>
<dbReference type="AlphaFoldDB" id="A0A1M7PEH7"/>
<organism evidence="1 2">
    <name type="scientific">Cryptosporangium aurantiacum</name>
    <dbReference type="NCBI Taxonomy" id="134849"/>
    <lineage>
        <taxon>Bacteria</taxon>
        <taxon>Bacillati</taxon>
        <taxon>Actinomycetota</taxon>
        <taxon>Actinomycetes</taxon>
        <taxon>Cryptosporangiales</taxon>
        <taxon>Cryptosporangiaceae</taxon>
        <taxon>Cryptosporangium</taxon>
    </lineage>
</organism>
<name>A0A1M7PEH7_9ACTN</name>
<accession>A0A1M7PEH7</accession>
<keyword evidence="2" id="KW-1185">Reference proteome</keyword>
<dbReference type="STRING" id="134849.SAMN05443668_103272"/>
<evidence type="ECO:0000313" key="1">
    <source>
        <dbReference type="EMBL" id="SHN15375.1"/>
    </source>
</evidence>
<proteinExistence type="predicted"/>
<dbReference type="OrthoDB" id="1732841at2"/>